<feature type="compositionally biased region" description="Basic residues" evidence="1">
    <location>
        <begin position="30"/>
        <end position="46"/>
    </location>
</feature>
<feature type="compositionally biased region" description="Acidic residues" evidence="1">
    <location>
        <begin position="56"/>
        <end position="77"/>
    </location>
</feature>
<gene>
    <name evidence="2" type="ORF">KI387_035918</name>
</gene>
<evidence type="ECO:0000256" key="1">
    <source>
        <dbReference type="SAM" id="MobiDB-lite"/>
    </source>
</evidence>
<feature type="region of interest" description="Disordered" evidence="1">
    <location>
        <begin position="1"/>
        <end position="161"/>
    </location>
</feature>
<comment type="caution">
    <text evidence="2">The sequence shown here is derived from an EMBL/GenBank/DDBJ whole genome shotgun (WGS) entry which is preliminary data.</text>
</comment>
<dbReference type="EMBL" id="JAHRHJ020000007">
    <property type="protein sequence ID" value="KAH9308007.1"/>
    <property type="molecule type" value="Genomic_DNA"/>
</dbReference>
<evidence type="ECO:0000313" key="2">
    <source>
        <dbReference type="EMBL" id="KAH9308007.1"/>
    </source>
</evidence>
<proteinExistence type="predicted"/>
<feature type="compositionally biased region" description="Basic and acidic residues" evidence="1">
    <location>
        <begin position="9"/>
        <end position="29"/>
    </location>
</feature>
<name>A0AA38FPV9_TAXCH</name>
<protein>
    <submittedName>
        <fullName evidence="2">Uncharacterized protein</fullName>
    </submittedName>
</protein>
<dbReference type="AlphaFoldDB" id="A0AA38FPV9"/>
<sequence length="161" mass="17993">MEGQTRIAEQGEHVEDGHEKKSMFHSVKDKVKKMNAKVKKNIRARRGQAENPENNGGEEEEEDEVGGEEENDEEEQDQALRKSDENVGDVQTLRAQNDPRIFNNNKDATPIKEPIAMEDPNDGLFHFKETGQGRGETGYSVPITGIDESETNVGIPSTTEK</sequence>
<dbReference type="Proteomes" id="UP000824469">
    <property type="component" value="Unassembled WGS sequence"/>
</dbReference>
<accession>A0AA38FPV9</accession>
<keyword evidence="3" id="KW-1185">Reference proteome</keyword>
<reference evidence="2 3" key="1">
    <citation type="journal article" date="2021" name="Nat. Plants">
        <title>The Taxus genome provides insights into paclitaxel biosynthesis.</title>
        <authorList>
            <person name="Xiong X."/>
            <person name="Gou J."/>
            <person name="Liao Q."/>
            <person name="Li Y."/>
            <person name="Zhou Q."/>
            <person name="Bi G."/>
            <person name="Li C."/>
            <person name="Du R."/>
            <person name="Wang X."/>
            <person name="Sun T."/>
            <person name="Guo L."/>
            <person name="Liang H."/>
            <person name="Lu P."/>
            <person name="Wu Y."/>
            <person name="Zhang Z."/>
            <person name="Ro D.K."/>
            <person name="Shang Y."/>
            <person name="Huang S."/>
            <person name="Yan J."/>
        </authorList>
    </citation>
    <scope>NUCLEOTIDE SEQUENCE [LARGE SCALE GENOMIC DNA]</scope>
    <source>
        <strain evidence="2">Ta-2019</strain>
    </source>
</reference>
<organism evidence="2 3">
    <name type="scientific">Taxus chinensis</name>
    <name type="common">Chinese yew</name>
    <name type="synonym">Taxus wallichiana var. chinensis</name>
    <dbReference type="NCBI Taxonomy" id="29808"/>
    <lineage>
        <taxon>Eukaryota</taxon>
        <taxon>Viridiplantae</taxon>
        <taxon>Streptophyta</taxon>
        <taxon>Embryophyta</taxon>
        <taxon>Tracheophyta</taxon>
        <taxon>Spermatophyta</taxon>
        <taxon>Pinopsida</taxon>
        <taxon>Pinidae</taxon>
        <taxon>Conifers II</taxon>
        <taxon>Cupressales</taxon>
        <taxon>Taxaceae</taxon>
        <taxon>Taxus</taxon>
    </lineage>
</organism>
<feature type="non-terminal residue" evidence="2">
    <location>
        <position position="1"/>
    </location>
</feature>
<feature type="compositionally biased region" description="Polar residues" evidence="1">
    <location>
        <begin position="151"/>
        <end position="161"/>
    </location>
</feature>
<evidence type="ECO:0000313" key="3">
    <source>
        <dbReference type="Proteomes" id="UP000824469"/>
    </source>
</evidence>